<dbReference type="Proteomes" id="UP001279734">
    <property type="component" value="Unassembled WGS sequence"/>
</dbReference>
<dbReference type="GO" id="GO:0010047">
    <property type="term" value="P:fruit dehiscence"/>
    <property type="evidence" value="ECO:0007669"/>
    <property type="project" value="UniProtKB-ARBA"/>
</dbReference>
<evidence type="ECO:0000256" key="2">
    <source>
        <dbReference type="ARBA" id="ARBA00008834"/>
    </source>
</evidence>
<evidence type="ECO:0000256" key="7">
    <source>
        <dbReference type="ARBA" id="ARBA00022801"/>
    </source>
</evidence>
<feature type="active site" evidence="11">
    <location>
        <position position="331"/>
    </location>
</feature>
<dbReference type="GO" id="GO:0004650">
    <property type="term" value="F:polygalacturonase activity"/>
    <property type="evidence" value="ECO:0007669"/>
    <property type="project" value="UniProtKB-EC"/>
</dbReference>
<keyword evidence="6" id="KW-0732">Signal</keyword>
<evidence type="ECO:0000256" key="10">
    <source>
        <dbReference type="ARBA" id="ARBA00034074"/>
    </source>
</evidence>
<accession>A0AAD3S521</accession>
<dbReference type="InterPro" id="IPR012334">
    <property type="entry name" value="Pectin_lyas_fold"/>
</dbReference>
<dbReference type="Pfam" id="PF00295">
    <property type="entry name" value="Glyco_hydro_28"/>
    <property type="match status" value="1"/>
</dbReference>
<dbReference type="GO" id="GO:0009830">
    <property type="term" value="P:cell wall modification involved in abscission"/>
    <property type="evidence" value="ECO:0007669"/>
    <property type="project" value="UniProtKB-ARBA"/>
</dbReference>
<evidence type="ECO:0000256" key="4">
    <source>
        <dbReference type="ARBA" id="ARBA00022512"/>
    </source>
</evidence>
<evidence type="ECO:0000256" key="1">
    <source>
        <dbReference type="ARBA" id="ARBA00004191"/>
    </source>
</evidence>
<dbReference type="Gene3D" id="2.160.20.10">
    <property type="entry name" value="Single-stranded right-handed beta-helix, Pectin lyase-like"/>
    <property type="match status" value="1"/>
</dbReference>
<evidence type="ECO:0000313" key="14">
    <source>
        <dbReference type="Proteomes" id="UP001279734"/>
    </source>
</evidence>
<proteinExistence type="inferred from homology"/>
<comment type="subcellular location">
    <subcellularLocation>
        <location evidence="1">Secreted</location>
        <location evidence="1">Cell wall</location>
    </subcellularLocation>
</comment>
<dbReference type="InterPro" id="IPR011050">
    <property type="entry name" value="Pectin_lyase_fold/virulence"/>
</dbReference>
<protein>
    <recommendedName>
        <fullName evidence="3">endo-polygalacturonase</fullName>
        <ecNumber evidence="3">3.2.1.15</ecNumber>
    </recommendedName>
</protein>
<keyword evidence="9" id="KW-0961">Cell wall biogenesis/degradation</keyword>
<dbReference type="SUPFAM" id="SSF51126">
    <property type="entry name" value="Pectin lyase-like"/>
    <property type="match status" value="1"/>
</dbReference>
<keyword evidence="14" id="KW-1185">Reference proteome</keyword>
<dbReference type="GO" id="GO:0009901">
    <property type="term" value="P:anther dehiscence"/>
    <property type="evidence" value="ECO:0007669"/>
    <property type="project" value="UniProtKB-ARBA"/>
</dbReference>
<sequence>MRFKKPNMALEWCPRDTWKSYTDDVTSSQTSKSKTLFGMSKIGLIQTKLKSERNGQLRSHPIPGGLFPNAPPRQVFPQRGDTCLSGFPRPSPYRTQQSDEAECFGDCHGVAAPPLAQPYVVNVDHFIVRSNGFYDHSKAFLEAWKVACSCENGVLVVPWNKKYRLKPIKFLGPCNSDTTVKIYGKIEASEDPLDYQQDRTHWLRFENVQNLKVEGGGSIDGNGEVWWRNSCKVNKSRAVVFSECKNLRVDELRIANAQQMHLTFQECVDVVASNLMITAPERSPNTDGIHITGTKNIQIVSSVIQTGDDCISIVSGSTNVRATGITCGPGHGISIGSLGEGNSVAHVSNVIVNRAKFTGTENGVRIKTWQGGSGQAKDIVFQNIEMHRVNNPIIVDQYYCDRDTPCPEQKSAVKVSNVRYQNIKGTSSTKMAIKFDCSQSFPCQEIVLQNVNLAHEGGGAAAADCQHVKLMDKGHVSPSCS</sequence>
<dbReference type="PANTHER" id="PTHR31375">
    <property type="match status" value="1"/>
</dbReference>
<dbReference type="GO" id="GO:0005975">
    <property type="term" value="P:carbohydrate metabolic process"/>
    <property type="evidence" value="ECO:0007669"/>
    <property type="project" value="InterPro"/>
</dbReference>
<evidence type="ECO:0000256" key="11">
    <source>
        <dbReference type="PROSITE-ProRule" id="PRU10052"/>
    </source>
</evidence>
<reference evidence="13" key="1">
    <citation type="submission" date="2023-05" db="EMBL/GenBank/DDBJ databases">
        <title>Nepenthes gracilis genome sequencing.</title>
        <authorList>
            <person name="Fukushima K."/>
        </authorList>
    </citation>
    <scope>NUCLEOTIDE SEQUENCE</scope>
    <source>
        <strain evidence="13">SING2019-196</strain>
    </source>
</reference>
<evidence type="ECO:0000256" key="12">
    <source>
        <dbReference type="RuleBase" id="RU361169"/>
    </source>
</evidence>
<name>A0AAD3S521_NEPGR</name>
<comment type="similarity">
    <text evidence="2 12">Belongs to the glycosyl hydrolase 28 family.</text>
</comment>
<evidence type="ECO:0000313" key="13">
    <source>
        <dbReference type="EMBL" id="GMH04416.1"/>
    </source>
</evidence>
<keyword evidence="7 12" id="KW-0378">Hydrolase</keyword>
<dbReference type="FunFam" id="2.160.20.10:FF:000028">
    <property type="entry name" value="Polygalacturonase QRT2"/>
    <property type="match status" value="1"/>
</dbReference>
<organism evidence="13 14">
    <name type="scientific">Nepenthes gracilis</name>
    <name type="common">Slender pitcher plant</name>
    <dbReference type="NCBI Taxonomy" id="150966"/>
    <lineage>
        <taxon>Eukaryota</taxon>
        <taxon>Viridiplantae</taxon>
        <taxon>Streptophyta</taxon>
        <taxon>Embryophyta</taxon>
        <taxon>Tracheophyta</taxon>
        <taxon>Spermatophyta</taxon>
        <taxon>Magnoliopsida</taxon>
        <taxon>eudicotyledons</taxon>
        <taxon>Gunneridae</taxon>
        <taxon>Pentapetalae</taxon>
        <taxon>Caryophyllales</taxon>
        <taxon>Nepenthaceae</taxon>
        <taxon>Nepenthes</taxon>
    </lineage>
</organism>
<evidence type="ECO:0000256" key="8">
    <source>
        <dbReference type="ARBA" id="ARBA00023295"/>
    </source>
</evidence>
<dbReference type="InterPro" id="IPR000743">
    <property type="entry name" value="Glyco_hydro_28"/>
</dbReference>
<gene>
    <name evidence="13" type="ORF">Nepgr_006255</name>
</gene>
<comment type="catalytic activity">
    <reaction evidence="10">
        <text>(1,4-alpha-D-galacturonosyl)n+m + H2O = (1,4-alpha-D-galacturonosyl)n + (1,4-alpha-D-galacturonosyl)m.</text>
        <dbReference type="EC" id="3.2.1.15"/>
    </reaction>
</comment>
<keyword evidence="4" id="KW-0134">Cell wall</keyword>
<evidence type="ECO:0000256" key="6">
    <source>
        <dbReference type="ARBA" id="ARBA00022729"/>
    </source>
</evidence>
<evidence type="ECO:0000256" key="3">
    <source>
        <dbReference type="ARBA" id="ARBA00012736"/>
    </source>
</evidence>
<comment type="caution">
    <text evidence="13">The sequence shown here is derived from an EMBL/GenBank/DDBJ whole genome shotgun (WGS) entry which is preliminary data.</text>
</comment>
<dbReference type="AlphaFoldDB" id="A0AAD3S521"/>
<dbReference type="EC" id="3.2.1.15" evidence="3"/>
<evidence type="ECO:0000256" key="9">
    <source>
        <dbReference type="ARBA" id="ARBA00023316"/>
    </source>
</evidence>
<evidence type="ECO:0000256" key="5">
    <source>
        <dbReference type="ARBA" id="ARBA00022525"/>
    </source>
</evidence>
<dbReference type="EMBL" id="BSYO01000005">
    <property type="protein sequence ID" value="GMH04416.1"/>
    <property type="molecule type" value="Genomic_DNA"/>
</dbReference>
<keyword evidence="8 12" id="KW-0326">Glycosidase</keyword>
<dbReference type="PROSITE" id="PS00502">
    <property type="entry name" value="POLYGALACTURONASE"/>
    <property type="match status" value="1"/>
</dbReference>
<keyword evidence="5" id="KW-0964">Secreted</keyword>